<accession>A0A7X0IFP5</accession>
<evidence type="ECO:0000256" key="1">
    <source>
        <dbReference type="ARBA" id="ARBA00001946"/>
    </source>
</evidence>
<dbReference type="SUPFAM" id="SSF51604">
    <property type="entry name" value="Enolase C-terminal domain-like"/>
    <property type="match status" value="1"/>
</dbReference>
<dbReference type="EMBL" id="JACHIU010000001">
    <property type="protein sequence ID" value="MBB6474389.1"/>
    <property type="molecule type" value="Genomic_DNA"/>
</dbReference>
<comment type="caution">
    <text evidence="5">The sequence shown here is derived from an EMBL/GenBank/DDBJ whole genome shotgun (WGS) entry which is preliminary data.</text>
</comment>
<dbReference type="InterPro" id="IPR029065">
    <property type="entry name" value="Enolase_C-like"/>
</dbReference>
<dbReference type="Gene3D" id="3.30.390.10">
    <property type="entry name" value="Enolase-like, N-terminal domain"/>
    <property type="match status" value="1"/>
</dbReference>
<dbReference type="RefSeq" id="WP_184982864.1">
    <property type="nucleotide sequence ID" value="NZ_BAAALO010000104.1"/>
</dbReference>
<dbReference type="SUPFAM" id="SSF54826">
    <property type="entry name" value="Enolase N-terminal domain-like"/>
    <property type="match status" value="1"/>
</dbReference>
<dbReference type="GO" id="GO:0016836">
    <property type="term" value="F:hydro-lyase activity"/>
    <property type="evidence" value="ECO:0007669"/>
    <property type="project" value="TreeGrafter"/>
</dbReference>
<evidence type="ECO:0000256" key="2">
    <source>
        <dbReference type="ARBA" id="ARBA00022723"/>
    </source>
</evidence>
<proteinExistence type="predicted"/>
<keyword evidence="2" id="KW-0479">Metal-binding</keyword>
<dbReference type="Proteomes" id="UP000555564">
    <property type="component" value="Unassembled WGS sequence"/>
</dbReference>
<evidence type="ECO:0000313" key="5">
    <source>
        <dbReference type="EMBL" id="MBB6474389.1"/>
    </source>
</evidence>
<keyword evidence="3" id="KW-0460">Magnesium</keyword>
<dbReference type="AlphaFoldDB" id="A0A7X0IFP5"/>
<dbReference type="CDD" id="cd03316">
    <property type="entry name" value="MR_like"/>
    <property type="match status" value="1"/>
</dbReference>
<dbReference type="PANTHER" id="PTHR13794">
    <property type="entry name" value="ENOLASE SUPERFAMILY, MANDELATE RACEMASE"/>
    <property type="match status" value="1"/>
</dbReference>
<dbReference type="InterPro" id="IPR029017">
    <property type="entry name" value="Enolase-like_N"/>
</dbReference>
<organism evidence="5 6">
    <name type="scientific">Sphaerisporangium rubeum</name>
    <dbReference type="NCBI Taxonomy" id="321317"/>
    <lineage>
        <taxon>Bacteria</taxon>
        <taxon>Bacillati</taxon>
        <taxon>Actinomycetota</taxon>
        <taxon>Actinomycetes</taxon>
        <taxon>Streptosporangiales</taxon>
        <taxon>Streptosporangiaceae</taxon>
        <taxon>Sphaerisporangium</taxon>
    </lineage>
</organism>
<feature type="domain" description="Mandelate racemase/muconate lactonizing enzyme C-terminal" evidence="4">
    <location>
        <begin position="137"/>
        <end position="239"/>
    </location>
</feature>
<comment type="cofactor">
    <cofactor evidence="1">
        <name>Mg(2+)</name>
        <dbReference type="ChEBI" id="CHEBI:18420"/>
    </cofactor>
</comment>
<dbReference type="InterPro" id="IPR036849">
    <property type="entry name" value="Enolase-like_C_sf"/>
</dbReference>
<name>A0A7X0IFP5_9ACTN</name>
<sequence length="390" mass="41738">MRITGYRTLTTVHHWGRAVGDANGLLSDGVVPFPIVMVDTDEGITGVGFGPRVEIDAVFAAIEGEDPRSVTALYDRMLRQTFKAGHAGAVFGTIGALDTALWDIKAQAAGEPLWRLLGGRDRTVRAYASGLDIGLTDDELVSAYQEYARYGLRAAKLKGGLDIERDRHRLTLVRDVLTEAAHGARPGLMLDVNESWTRKQAVRHVGELERTLDLTWIEEPVRRWDAEGLAVVGRGVRASVASGENLTGLEQFRPLVAAGAVDILQTAAVWGVTHFLRVAALAHAHDLPVSPIGTTPIGLLHAATSVPNHMASELQDLRPPLGVTLDLHVENGEFVLGNSPGLGVTVDEAVITALPRANSRPPGGPNVRPEQAGRRLLAVADHNAFAGLGQ</sequence>
<evidence type="ECO:0000313" key="6">
    <source>
        <dbReference type="Proteomes" id="UP000555564"/>
    </source>
</evidence>
<keyword evidence="6" id="KW-1185">Reference proteome</keyword>
<dbReference type="SFLD" id="SFLDS00001">
    <property type="entry name" value="Enolase"/>
    <property type="match status" value="1"/>
</dbReference>
<evidence type="ECO:0000259" key="4">
    <source>
        <dbReference type="SMART" id="SM00922"/>
    </source>
</evidence>
<gene>
    <name evidence="5" type="ORF">BJ992_003820</name>
</gene>
<dbReference type="InterPro" id="IPR013342">
    <property type="entry name" value="Mandelate_racemase_C"/>
</dbReference>
<dbReference type="Pfam" id="PF02746">
    <property type="entry name" value="MR_MLE_N"/>
    <property type="match status" value="1"/>
</dbReference>
<dbReference type="InterPro" id="IPR046945">
    <property type="entry name" value="RHMD-like"/>
</dbReference>
<dbReference type="Pfam" id="PF13378">
    <property type="entry name" value="MR_MLE_C"/>
    <property type="match status" value="1"/>
</dbReference>
<dbReference type="SMART" id="SM00922">
    <property type="entry name" value="MR_MLE"/>
    <property type="match status" value="1"/>
</dbReference>
<dbReference type="Gene3D" id="3.20.20.120">
    <property type="entry name" value="Enolase-like C-terminal domain"/>
    <property type="match status" value="1"/>
</dbReference>
<dbReference type="InterPro" id="IPR013341">
    <property type="entry name" value="Mandelate_racemase_N_dom"/>
</dbReference>
<reference evidence="5 6" key="1">
    <citation type="submission" date="2020-08" db="EMBL/GenBank/DDBJ databases">
        <title>Sequencing the genomes of 1000 actinobacteria strains.</title>
        <authorList>
            <person name="Klenk H.-P."/>
        </authorList>
    </citation>
    <scope>NUCLEOTIDE SEQUENCE [LARGE SCALE GENOMIC DNA]</scope>
    <source>
        <strain evidence="5 6">DSM 44936</strain>
    </source>
</reference>
<protein>
    <submittedName>
        <fullName evidence="5">L-alanine-DL-glutamate epimerase-like enolase superfamily enzyme</fullName>
    </submittedName>
</protein>
<dbReference type="GO" id="GO:0000287">
    <property type="term" value="F:magnesium ion binding"/>
    <property type="evidence" value="ECO:0007669"/>
    <property type="project" value="TreeGrafter"/>
</dbReference>
<evidence type="ECO:0000256" key="3">
    <source>
        <dbReference type="ARBA" id="ARBA00022842"/>
    </source>
</evidence>
<dbReference type="PANTHER" id="PTHR13794:SF58">
    <property type="entry name" value="MITOCHONDRIAL ENOLASE SUPERFAMILY MEMBER 1"/>
    <property type="match status" value="1"/>
</dbReference>
<dbReference type="GO" id="GO:0016052">
    <property type="term" value="P:carbohydrate catabolic process"/>
    <property type="evidence" value="ECO:0007669"/>
    <property type="project" value="TreeGrafter"/>
</dbReference>